<feature type="region of interest" description="Disordered" evidence="2">
    <location>
        <begin position="544"/>
        <end position="579"/>
    </location>
</feature>
<feature type="compositionally biased region" description="Polar residues" evidence="2">
    <location>
        <begin position="718"/>
        <end position="731"/>
    </location>
</feature>
<sequence length="1718" mass="187067">MLLSSRPPPPPHLPRGGAAPAPTPFVLVLRRRQRRRRHHHDRAYRLAPCASLSDLLASLPSSLALVGPAALAAAAALASSYWSWSSSSSSPRTSLPPPSPDPEDYGDACGDAAGQWILFTSPTPFNRCVLLRCPSVSFEDGGVPLDGVNERLLAEERHYVNLSRGRIPAARGGDGACDVSYQRICVALEDGGVIALDWPDNLDLEKEHGLDSTVLVVPGTPEGSMERSIKVFVVDALKNGYFPIVMNPRGCGGSPLTTPRLFTAADSDDICTAVRFINSKRPWTTLMGVGWGYGANMLTKYLVEVGESTPLTAAVCIDNPFDLHEATRSFPHHIALDQKLTAGLVDILHANKELFQGKDKDFNVQKALSARSLRDFDGAISMVSHGFSTLDDFYSENSTRLSIAYVKIPLLFIQSDDGTVPLLSVPRSSISENPFTSLLLCSCVHSTIFTFQRYTVLWCQNIALEWLSAVEFALLKGRHPLIKDVDITINPSKGLAFVEPQVNERKAQKDNSFRPQSELILYNNAPHGINGLLVDSAREYSGALNNENGQLKNNGDVERVNRDPEEESEGSSEDVEKGQALQSASLVMNMLDATMPGTLDDDQKKKVLVAVEQGETLVKALEEAVPEDVRGKLTTSVSEILNSKRENFSLDALKRLGWNNVRPTTTRTVAQEKFKDSDHDSGLKDAKMADQNRSSATAGDGDQKNTNTTDDDIPGQSMELSQGKPSQTSGSVGAVTEMGGEQTQPNKSDKSDSGTNDSNEEQNRTEKGSETIAKQASDDQVSETTPKQSSDDPSAANSNGSPRERGQSADSTADQNPESHAIEKEGDTIRTSEDKAAHNMDDQSTQVSKKEESKPSPITMTQALDALTGFDDSTQMAVNSVFGVLENMIDQFQKQQDSENGENSDENGDGPSVDETESHGKENMENASSGEAIIQSSQQQEYSSAGISHSIMSKDDYAFGKENPNLSIVSSGSGKFRYYQGNEAGAHVNANGMKVSGLPDYLLDIAVNSYLKAQYAMYLHEFLNTQLQLKSAEPNSATDLFLDPQEGKWKIADHMDNVQNDISKSGRRNGTMEEVKYAGCPQEPSKVGNVIEPPYFIPERFPDSTYKSNGWNNTVAARLKPGSDLRGVLRCFIRNELSAALKIEVGRKIGTTDSRKLERGLANDVERVAAEVSEIIVLNCELYSAAHVQRSPTTVKFGATHGKYVIEAVATAVQKSQNLRNILPVGVIVGVTLACLRNYIHVDVSRHDDHMKATVKSDILSEDLIVQDSTRANIQDSSEANTNNNIENDHGDYQQETTSPQGQGMMVGAVTAALGASALVAHHQQSKDENHVNKDENQQDFVQAESVKHEETRQGKSENNLMSSFAEKALSVAGPVVPTKGDGEVDHERLVAVLAELGQKGGILRFIGKIALLWGGIRGAMSLINRLISFLRISERPLFQRILGFSSMVLVLWSPVVIPLLPTLVQSWTISASTGIIGYACIVGLYVSITILVMLWGKRIRGYEDPVEQYGMNIWSAPRLREFFQGLVGGVIVVGLVHSISILLGFATFRTGFSSSLARPLDLIKSSSNVFMLALRGFATATSIAAVEEMVFRSWLPEEIAVDLGYYNAILISGLVFSLIHRSLPSVPGFLLLSLALFGLKQRTEGKLAAPVGLRSGIMTTNYLIQSSRVIISKPETPFWMISTYHLHPFDGVIGLSICSLLAILFFPQKPVQKDTSV</sequence>
<feature type="compositionally biased region" description="Acidic residues" evidence="2">
    <location>
        <begin position="899"/>
        <end position="915"/>
    </location>
</feature>
<feature type="region of interest" description="Disordered" evidence="2">
    <location>
        <begin position="894"/>
        <end position="926"/>
    </location>
</feature>
<dbReference type="EMBL" id="CM029039">
    <property type="protein sequence ID" value="KAG2643626.1"/>
    <property type="molecule type" value="Genomic_DNA"/>
</dbReference>
<name>A0A8T0W867_PANVG</name>
<dbReference type="Pfam" id="PF02517">
    <property type="entry name" value="Rce1-like"/>
    <property type="match status" value="1"/>
</dbReference>
<gene>
    <name evidence="6" type="ORF">PVAP13_2KG347720</name>
</gene>
<dbReference type="GO" id="GO:0047372">
    <property type="term" value="F:monoacylglycerol lipase activity"/>
    <property type="evidence" value="ECO:0007669"/>
    <property type="project" value="TreeGrafter"/>
</dbReference>
<feature type="transmembrane region" description="Helical" evidence="3">
    <location>
        <begin position="1604"/>
        <end position="1624"/>
    </location>
</feature>
<evidence type="ECO:0000256" key="3">
    <source>
        <dbReference type="SAM" id="Phobius"/>
    </source>
</evidence>
<comment type="similarity">
    <text evidence="1">Belongs to the AB hydrolase superfamily. AB hydrolase 4 family.</text>
</comment>
<feature type="compositionally biased region" description="Basic and acidic residues" evidence="2">
    <location>
        <begin position="670"/>
        <end position="690"/>
    </location>
</feature>
<feature type="transmembrane region" description="Helical" evidence="3">
    <location>
        <begin position="1476"/>
        <end position="1496"/>
    </location>
</feature>
<dbReference type="Gene3D" id="3.40.50.1820">
    <property type="entry name" value="alpha/beta hydrolase"/>
    <property type="match status" value="1"/>
</dbReference>
<feature type="transmembrane region" description="Helical" evidence="3">
    <location>
        <begin position="1687"/>
        <end position="1707"/>
    </location>
</feature>
<feature type="transmembrane region" description="Helical" evidence="3">
    <location>
        <begin position="1403"/>
        <end position="1421"/>
    </location>
</feature>
<feature type="compositionally biased region" description="Polar residues" evidence="2">
    <location>
        <begin position="544"/>
        <end position="553"/>
    </location>
</feature>
<evidence type="ECO:0000313" key="6">
    <source>
        <dbReference type="EMBL" id="KAG2643625.1"/>
    </source>
</evidence>
<dbReference type="PANTHER" id="PTHR10794">
    <property type="entry name" value="ABHYDROLASE DOMAIN-CONTAINING PROTEIN"/>
    <property type="match status" value="1"/>
</dbReference>
<accession>A0A8T0W867</accession>
<feature type="compositionally biased region" description="Pro residues" evidence="2">
    <location>
        <begin position="1"/>
        <end position="13"/>
    </location>
</feature>
<feature type="domain" description="DUF7750" evidence="5">
    <location>
        <begin position="578"/>
        <end position="641"/>
    </location>
</feature>
<feature type="domain" description="CAAX prenyl protease 2/Lysostaphin resistance protein A-like" evidence="4">
    <location>
        <begin position="1574"/>
        <end position="1655"/>
    </location>
</feature>
<keyword evidence="3" id="KW-0812">Transmembrane</keyword>
<dbReference type="Pfam" id="PF24930">
    <property type="entry name" value="DUF7750"/>
    <property type="match status" value="1"/>
</dbReference>
<feature type="region of interest" description="Disordered" evidence="2">
    <location>
        <begin position="1272"/>
        <end position="1302"/>
    </location>
</feature>
<feature type="transmembrane region" description="Helical" evidence="3">
    <location>
        <begin position="1527"/>
        <end position="1549"/>
    </location>
</feature>
<dbReference type="InterPro" id="IPR050960">
    <property type="entry name" value="AB_hydrolase_4_sf"/>
</dbReference>
<dbReference type="InterPro" id="IPR029058">
    <property type="entry name" value="AB_hydrolase_fold"/>
</dbReference>
<feature type="transmembrane region" description="Helical" evidence="3">
    <location>
        <begin position="1569"/>
        <end position="1592"/>
    </location>
</feature>
<dbReference type="GO" id="GO:0080120">
    <property type="term" value="P:CAAX-box protein maturation"/>
    <property type="evidence" value="ECO:0007669"/>
    <property type="project" value="UniProtKB-ARBA"/>
</dbReference>
<comment type="caution">
    <text evidence="6">The sequence shown here is derived from an EMBL/GenBank/DDBJ whole genome shotgun (WGS) entry which is preliminary data.</text>
</comment>
<protein>
    <recommendedName>
        <fullName evidence="8">Embryogenesis-associated protein EMB8</fullName>
    </recommendedName>
</protein>
<dbReference type="EMBL" id="CM029039">
    <property type="protein sequence ID" value="KAG2643624.1"/>
    <property type="molecule type" value="Genomic_DNA"/>
</dbReference>
<feature type="compositionally biased region" description="Polar residues" evidence="2">
    <location>
        <begin position="772"/>
        <end position="801"/>
    </location>
</feature>
<feature type="compositionally biased region" description="Polar residues" evidence="2">
    <location>
        <begin position="808"/>
        <end position="818"/>
    </location>
</feature>
<evidence type="ECO:0000313" key="7">
    <source>
        <dbReference type="Proteomes" id="UP000823388"/>
    </source>
</evidence>
<feature type="transmembrane region" description="Helical" evidence="3">
    <location>
        <begin position="1442"/>
        <end position="1464"/>
    </location>
</feature>
<feature type="region of interest" description="Disordered" evidence="2">
    <location>
        <begin position="85"/>
        <end position="106"/>
    </location>
</feature>
<dbReference type="OrthoDB" id="5954035at2759"/>
<feature type="compositionally biased region" description="Acidic residues" evidence="2">
    <location>
        <begin position="564"/>
        <end position="573"/>
    </location>
</feature>
<evidence type="ECO:0000256" key="2">
    <source>
        <dbReference type="SAM" id="MobiDB-lite"/>
    </source>
</evidence>
<dbReference type="GO" id="GO:0034338">
    <property type="term" value="F:short-chain carboxylesterase activity"/>
    <property type="evidence" value="ECO:0007669"/>
    <property type="project" value="TreeGrafter"/>
</dbReference>
<reference evidence="6 7" key="1">
    <citation type="submission" date="2020-05" db="EMBL/GenBank/DDBJ databases">
        <title>WGS assembly of Panicum virgatum.</title>
        <authorList>
            <person name="Lovell J.T."/>
            <person name="Jenkins J."/>
            <person name="Shu S."/>
            <person name="Juenger T.E."/>
            <person name="Schmutz J."/>
        </authorList>
    </citation>
    <scope>NUCLEOTIDE SEQUENCE</scope>
    <source>
        <strain evidence="6">AP13</strain>
        <strain evidence="7">cv. AP13</strain>
    </source>
</reference>
<feature type="region of interest" description="Disordered" evidence="2">
    <location>
        <begin position="667"/>
        <end position="859"/>
    </location>
</feature>
<evidence type="ECO:0008006" key="8">
    <source>
        <dbReference type="Google" id="ProtNLM"/>
    </source>
</evidence>
<evidence type="ECO:0000259" key="5">
    <source>
        <dbReference type="Pfam" id="PF24930"/>
    </source>
</evidence>
<evidence type="ECO:0000256" key="1">
    <source>
        <dbReference type="ARBA" id="ARBA00010884"/>
    </source>
</evidence>
<dbReference type="InterPro" id="IPR003675">
    <property type="entry name" value="Rce1/LyrA-like_dom"/>
</dbReference>
<dbReference type="PANTHER" id="PTHR10794:SF92">
    <property type="entry name" value="EMBRYOGENESIS-ASSOCIATED PROTEIN EMB8"/>
    <property type="match status" value="1"/>
</dbReference>
<feature type="region of interest" description="Disordered" evidence="2">
    <location>
        <begin position="1"/>
        <end position="24"/>
    </location>
</feature>
<feature type="compositionally biased region" description="Polar residues" evidence="2">
    <location>
        <begin position="1272"/>
        <end position="1286"/>
    </location>
</feature>
<feature type="compositionally biased region" description="Basic and acidic residues" evidence="2">
    <location>
        <begin position="820"/>
        <end position="841"/>
    </location>
</feature>
<evidence type="ECO:0000259" key="4">
    <source>
        <dbReference type="Pfam" id="PF02517"/>
    </source>
</evidence>
<dbReference type="GO" id="GO:0004175">
    <property type="term" value="F:endopeptidase activity"/>
    <property type="evidence" value="ECO:0007669"/>
    <property type="project" value="UniProtKB-ARBA"/>
</dbReference>
<dbReference type="EMBL" id="CM029039">
    <property type="protein sequence ID" value="KAG2643625.1"/>
    <property type="molecule type" value="Genomic_DNA"/>
</dbReference>
<keyword evidence="3" id="KW-1133">Transmembrane helix</keyword>
<keyword evidence="7" id="KW-1185">Reference proteome</keyword>
<proteinExistence type="inferred from homology"/>
<keyword evidence="3" id="KW-0472">Membrane</keyword>
<organism evidence="6 7">
    <name type="scientific">Panicum virgatum</name>
    <name type="common">Blackwell switchgrass</name>
    <dbReference type="NCBI Taxonomy" id="38727"/>
    <lineage>
        <taxon>Eukaryota</taxon>
        <taxon>Viridiplantae</taxon>
        <taxon>Streptophyta</taxon>
        <taxon>Embryophyta</taxon>
        <taxon>Tracheophyta</taxon>
        <taxon>Spermatophyta</taxon>
        <taxon>Magnoliopsida</taxon>
        <taxon>Liliopsida</taxon>
        <taxon>Poales</taxon>
        <taxon>Poaceae</taxon>
        <taxon>PACMAD clade</taxon>
        <taxon>Panicoideae</taxon>
        <taxon>Panicodae</taxon>
        <taxon>Paniceae</taxon>
        <taxon>Panicinae</taxon>
        <taxon>Panicum</taxon>
        <taxon>Panicum sect. Hiantes</taxon>
    </lineage>
</organism>
<dbReference type="SUPFAM" id="SSF53474">
    <property type="entry name" value="alpha/beta-Hydrolases"/>
    <property type="match status" value="1"/>
</dbReference>
<dbReference type="InterPro" id="IPR056652">
    <property type="entry name" value="DUF7750"/>
</dbReference>
<dbReference type="Proteomes" id="UP000823388">
    <property type="component" value="Chromosome 2K"/>
</dbReference>